<dbReference type="Proteomes" id="UP001390339">
    <property type="component" value="Unassembled WGS sequence"/>
</dbReference>
<keyword evidence="1" id="KW-0378">Hydrolase</keyword>
<proteinExistence type="inferred from homology"/>
<feature type="chain" id="PRO_5046031020" evidence="4">
    <location>
        <begin position="16"/>
        <end position="209"/>
    </location>
</feature>
<dbReference type="InterPro" id="IPR023827">
    <property type="entry name" value="Peptidase_S8_Asp-AS"/>
</dbReference>
<dbReference type="PROSITE" id="PS00136">
    <property type="entry name" value="SUBTILASE_ASP"/>
    <property type="match status" value="1"/>
</dbReference>
<evidence type="ECO:0000256" key="4">
    <source>
        <dbReference type="SAM" id="SignalP"/>
    </source>
</evidence>
<organism evidence="5 6">
    <name type="scientific">Apiospora arundinis</name>
    <dbReference type="NCBI Taxonomy" id="335852"/>
    <lineage>
        <taxon>Eukaryota</taxon>
        <taxon>Fungi</taxon>
        <taxon>Dikarya</taxon>
        <taxon>Ascomycota</taxon>
        <taxon>Pezizomycotina</taxon>
        <taxon>Sordariomycetes</taxon>
        <taxon>Xylariomycetidae</taxon>
        <taxon>Amphisphaeriales</taxon>
        <taxon>Apiosporaceae</taxon>
        <taxon>Apiospora</taxon>
    </lineage>
</organism>
<feature type="signal peptide" evidence="4">
    <location>
        <begin position="1"/>
        <end position="15"/>
    </location>
</feature>
<dbReference type="Gene3D" id="3.40.50.200">
    <property type="entry name" value="Peptidase S8/S53 domain"/>
    <property type="match status" value="1"/>
</dbReference>
<gene>
    <name evidence="5" type="ORF">PGQ11_008038</name>
</gene>
<evidence type="ECO:0000256" key="1">
    <source>
        <dbReference type="ARBA" id="ARBA00022801"/>
    </source>
</evidence>
<keyword evidence="4" id="KW-0732">Signal</keyword>
<sequence length="209" mass="22203">MRPLLTFVAATAALAAPATLTSTQFTPEGARDGWIVVLKDDAPHGAFLRTRDIAAAAGSIPRHTFDLGPSLRGHVMAGPGSEIAVQQMADSPYVDFIQPDTKISLDDSEDNAGLGDDDEGDSNGPVQPGEGLENGSHVTAPTESWGLHRLSHGPLTPGESLEYRRNATGRTGWVYIVDTGIELGHPQFGGRAKWGATFLKKFSLGDRDE</sequence>
<evidence type="ECO:0000256" key="2">
    <source>
        <dbReference type="PROSITE-ProRule" id="PRU01240"/>
    </source>
</evidence>
<name>A0ABR2IFH3_9PEZI</name>
<dbReference type="GO" id="GO:0006508">
    <property type="term" value="P:proteolysis"/>
    <property type="evidence" value="ECO:0007669"/>
    <property type="project" value="UniProtKB-KW"/>
</dbReference>
<dbReference type="InterPro" id="IPR036852">
    <property type="entry name" value="Peptidase_S8/S53_dom_sf"/>
</dbReference>
<keyword evidence="5" id="KW-0645">Protease</keyword>
<accession>A0ABR2IFH3</accession>
<evidence type="ECO:0000313" key="6">
    <source>
        <dbReference type="Proteomes" id="UP001390339"/>
    </source>
</evidence>
<dbReference type="PROSITE" id="PS51892">
    <property type="entry name" value="SUBTILASE"/>
    <property type="match status" value="1"/>
</dbReference>
<evidence type="ECO:0000313" key="5">
    <source>
        <dbReference type="EMBL" id="KAK8861803.1"/>
    </source>
</evidence>
<dbReference type="EMBL" id="JAPCWZ010000005">
    <property type="protein sequence ID" value="KAK8861803.1"/>
    <property type="molecule type" value="Genomic_DNA"/>
</dbReference>
<comment type="caution">
    <text evidence="5">The sequence shown here is derived from an EMBL/GenBank/DDBJ whole genome shotgun (WGS) entry which is preliminary data.</text>
</comment>
<keyword evidence="6" id="KW-1185">Reference proteome</keyword>
<dbReference type="SUPFAM" id="SSF54897">
    <property type="entry name" value="Protease propeptides/inhibitors"/>
    <property type="match status" value="1"/>
</dbReference>
<comment type="similarity">
    <text evidence="2">Belongs to the peptidase S8 family.</text>
</comment>
<feature type="compositionally biased region" description="Acidic residues" evidence="3">
    <location>
        <begin position="106"/>
        <end position="121"/>
    </location>
</feature>
<feature type="region of interest" description="Disordered" evidence="3">
    <location>
        <begin position="103"/>
        <end position="161"/>
    </location>
</feature>
<reference evidence="5 6" key="1">
    <citation type="journal article" date="2024" name="IMA Fungus">
        <title>Apiospora arundinis, a panoply of carbohydrate-active enzymes and secondary metabolites.</title>
        <authorList>
            <person name="Sorensen T."/>
            <person name="Petersen C."/>
            <person name="Muurmann A.T."/>
            <person name="Christiansen J.V."/>
            <person name="Brundto M.L."/>
            <person name="Overgaard C.K."/>
            <person name="Boysen A.T."/>
            <person name="Wollenberg R.D."/>
            <person name="Larsen T.O."/>
            <person name="Sorensen J.L."/>
            <person name="Nielsen K.L."/>
            <person name="Sondergaard T.E."/>
        </authorList>
    </citation>
    <scope>NUCLEOTIDE SEQUENCE [LARGE SCALE GENOMIC DNA]</scope>
    <source>
        <strain evidence="5 6">AAU 773</strain>
    </source>
</reference>
<protein>
    <submittedName>
        <fullName evidence="5">Alkaline serine protease</fullName>
    </submittedName>
</protein>
<comment type="caution">
    <text evidence="2">Lacks conserved residue(s) required for the propagation of feature annotation.</text>
</comment>
<evidence type="ECO:0000256" key="3">
    <source>
        <dbReference type="SAM" id="MobiDB-lite"/>
    </source>
</evidence>
<dbReference type="GO" id="GO:0008233">
    <property type="term" value="F:peptidase activity"/>
    <property type="evidence" value="ECO:0007669"/>
    <property type="project" value="UniProtKB-KW"/>
</dbReference>
<dbReference type="SUPFAM" id="SSF52743">
    <property type="entry name" value="Subtilisin-like"/>
    <property type="match status" value="1"/>
</dbReference>